<dbReference type="AlphaFoldDB" id="E4YRT0"/>
<feature type="region of interest" description="Disordered" evidence="1">
    <location>
        <begin position="25"/>
        <end position="47"/>
    </location>
</feature>
<reference evidence="2" key="1">
    <citation type="journal article" date="2010" name="Science">
        <title>Plasticity of animal genome architecture unmasked by rapid evolution of a pelagic tunicate.</title>
        <authorList>
            <person name="Denoeud F."/>
            <person name="Henriet S."/>
            <person name="Mungpakdee S."/>
            <person name="Aury J.M."/>
            <person name="Da Silva C."/>
            <person name="Brinkmann H."/>
            <person name="Mikhaleva J."/>
            <person name="Olsen L.C."/>
            <person name="Jubin C."/>
            <person name="Canestro C."/>
            <person name="Bouquet J.M."/>
            <person name="Danks G."/>
            <person name="Poulain J."/>
            <person name="Campsteijn C."/>
            <person name="Adamski M."/>
            <person name="Cross I."/>
            <person name="Yadetie F."/>
            <person name="Muffato M."/>
            <person name="Louis A."/>
            <person name="Butcher S."/>
            <person name="Tsagkogeorga G."/>
            <person name="Konrad A."/>
            <person name="Singh S."/>
            <person name="Jensen M.F."/>
            <person name="Cong E.H."/>
            <person name="Eikeseth-Otteraa H."/>
            <person name="Noel B."/>
            <person name="Anthouard V."/>
            <person name="Porcel B.M."/>
            <person name="Kachouri-Lafond R."/>
            <person name="Nishino A."/>
            <person name="Ugolini M."/>
            <person name="Chourrout P."/>
            <person name="Nishida H."/>
            <person name="Aasland R."/>
            <person name="Huzurbazar S."/>
            <person name="Westhof E."/>
            <person name="Delsuc F."/>
            <person name="Lehrach H."/>
            <person name="Reinhardt R."/>
            <person name="Weissenbach J."/>
            <person name="Roy S.W."/>
            <person name="Artiguenave F."/>
            <person name="Postlethwait J.H."/>
            <person name="Manak J.R."/>
            <person name="Thompson E.M."/>
            <person name="Jaillon O."/>
            <person name="Du Pasquier L."/>
            <person name="Boudinot P."/>
            <person name="Liberles D.A."/>
            <person name="Volff J.N."/>
            <person name="Philippe H."/>
            <person name="Lenhard B."/>
            <person name="Roest Crollius H."/>
            <person name="Wincker P."/>
            <person name="Chourrout D."/>
        </authorList>
    </citation>
    <scope>NUCLEOTIDE SEQUENCE [LARGE SCALE GENOMIC DNA]</scope>
</reference>
<protein>
    <submittedName>
        <fullName evidence="2">Uncharacterized protein</fullName>
    </submittedName>
</protein>
<evidence type="ECO:0000313" key="2">
    <source>
        <dbReference type="EMBL" id="CBY38172.1"/>
    </source>
</evidence>
<evidence type="ECO:0000256" key="1">
    <source>
        <dbReference type="SAM" id="MobiDB-lite"/>
    </source>
</evidence>
<dbReference type="EMBL" id="FN655151">
    <property type="protein sequence ID" value="CBY38172.1"/>
    <property type="molecule type" value="Genomic_DNA"/>
</dbReference>
<gene>
    <name evidence="3" type="ORF">GSOID_T00020364001</name>
    <name evidence="2" type="ORF">GSOID_T00031682001</name>
</gene>
<accession>E4YRT0</accession>
<dbReference type="EMBL" id="FN655648">
    <property type="protein sequence ID" value="CBY39774.1"/>
    <property type="molecule type" value="Genomic_DNA"/>
</dbReference>
<name>E4YRT0_OIKDI</name>
<proteinExistence type="predicted"/>
<dbReference type="Proteomes" id="UP000011014">
    <property type="component" value="Unassembled WGS sequence"/>
</dbReference>
<evidence type="ECO:0000313" key="3">
    <source>
        <dbReference type="EMBL" id="CBY39774.1"/>
    </source>
</evidence>
<sequence>MLKRARYRPDVLPAFQDITTVRRDFRGQNGRPATNAKPRWTPAKHSKFDDKTENKNYVLHENPEFIRYPTPSWFDKRDLISEISSVC</sequence>
<organism evidence="2">
    <name type="scientific">Oikopleura dioica</name>
    <name type="common">Tunicate</name>
    <dbReference type="NCBI Taxonomy" id="34765"/>
    <lineage>
        <taxon>Eukaryota</taxon>
        <taxon>Metazoa</taxon>
        <taxon>Chordata</taxon>
        <taxon>Tunicata</taxon>
        <taxon>Appendicularia</taxon>
        <taxon>Copelata</taxon>
        <taxon>Oikopleuridae</taxon>
        <taxon>Oikopleura</taxon>
    </lineage>
</organism>